<dbReference type="GO" id="GO:0008782">
    <property type="term" value="F:adenosylhomocysteine nucleosidase activity"/>
    <property type="evidence" value="ECO:0007669"/>
    <property type="project" value="TreeGrafter"/>
</dbReference>
<keyword evidence="3" id="KW-1185">Reference proteome</keyword>
<dbReference type="GO" id="GO:0009116">
    <property type="term" value="P:nucleoside metabolic process"/>
    <property type="evidence" value="ECO:0007669"/>
    <property type="project" value="InterPro"/>
</dbReference>
<gene>
    <name evidence="2" type="ORF">I2H38_18160</name>
</gene>
<proteinExistence type="predicted"/>
<dbReference type="AlphaFoldDB" id="A0A931BT90"/>
<organism evidence="2 3">
    <name type="scientific">Microvirga alba</name>
    <dbReference type="NCBI Taxonomy" id="2791025"/>
    <lineage>
        <taxon>Bacteria</taxon>
        <taxon>Pseudomonadati</taxon>
        <taxon>Pseudomonadota</taxon>
        <taxon>Alphaproteobacteria</taxon>
        <taxon>Hyphomicrobiales</taxon>
        <taxon>Methylobacteriaceae</taxon>
        <taxon>Microvirga</taxon>
    </lineage>
</organism>
<dbReference type="Pfam" id="PF01048">
    <property type="entry name" value="PNP_UDP_1"/>
    <property type="match status" value="1"/>
</dbReference>
<dbReference type="EMBL" id="JADQDO010000011">
    <property type="protein sequence ID" value="MBF9235299.1"/>
    <property type="molecule type" value="Genomic_DNA"/>
</dbReference>
<evidence type="ECO:0000313" key="2">
    <source>
        <dbReference type="EMBL" id="MBF9235299.1"/>
    </source>
</evidence>
<accession>A0A931BT90</accession>
<evidence type="ECO:0000313" key="3">
    <source>
        <dbReference type="Proteomes" id="UP000599312"/>
    </source>
</evidence>
<dbReference type="GO" id="GO:0005829">
    <property type="term" value="C:cytosol"/>
    <property type="evidence" value="ECO:0007669"/>
    <property type="project" value="TreeGrafter"/>
</dbReference>
<sequence>MGACALPQFDARGRRHHGVWDVTSDLPLPILVVTGLRREARLVAGPNITIIASGGSPGRLRIALDELKPAYRAVISFGIAGGLDPTLVAGDAVVSSGVVAVGARWAAHPGIVQDWARCLSRSRRRVILAEIAGVDAPALTPTDKATLRSATGAAAVDMESHIAAAFAAAHGIPFAAIRTICDPADRALPLFVGEALHPSGSINLKAILTEAVRSPMQLATLPRLAWDASVALSSLERCLMLLGPGLRLTGLSKPFRDIP</sequence>
<dbReference type="NCBIfam" id="TIGR03468">
    <property type="entry name" value="HpnG"/>
    <property type="match status" value="1"/>
</dbReference>
<comment type="caution">
    <text evidence="2">The sequence shown here is derived from an EMBL/GenBank/DDBJ whole genome shotgun (WGS) entry which is preliminary data.</text>
</comment>
<dbReference type="PANTHER" id="PTHR46832:SF1">
    <property type="entry name" value="5'-METHYLTHIOADENOSINE_S-ADENOSYLHOMOCYSTEINE NUCLEOSIDASE"/>
    <property type="match status" value="1"/>
</dbReference>
<dbReference type="GO" id="GO:0019284">
    <property type="term" value="P:L-methionine salvage from S-adenosylmethionine"/>
    <property type="evidence" value="ECO:0007669"/>
    <property type="project" value="TreeGrafter"/>
</dbReference>
<dbReference type="InterPro" id="IPR000845">
    <property type="entry name" value="Nucleoside_phosphorylase_d"/>
</dbReference>
<dbReference type="InterPro" id="IPR017831">
    <property type="entry name" value="Hopanoid-assoc_phosphoryl_HpnG"/>
</dbReference>
<dbReference type="CDD" id="cd17768">
    <property type="entry name" value="adenosylhopane_nucleosidase_HpnG-like"/>
    <property type="match status" value="1"/>
</dbReference>
<name>A0A931BT90_9HYPH</name>
<feature type="domain" description="Nucleoside phosphorylase" evidence="1">
    <location>
        <begin position="72"/>
        <end position="186"/>
    </location>
</feature>
<dbReference type="GO" id="GO:0008930">
    <property type="term" value="F:methylthioadenosine nucleosidase activity"/>
    <property type="evidence" value="ECO:0007669"/>
    <property type="project" value="TreeGrafter"/>
</dbReference>
<evidence type="ECO:0000259" key="1">
    <source>
        <dbReference type="Pfam" id="PF01048"/>
    </source>
</evidence>
<protein>
    <submittedName>
        <fullName evidence="2">Phosphorylase</fullName>
    </submittedName>
</protein>
<dbReference type="PANTHER" id="PTHR46832">
    <property type="entry name" value="5'-METHYLTHIOADENOSINE/S-ADENOSYLHOMOCYSTEINE NUCLEOSIDASE"/>
    <property type="match status" value="1"/>
</dbReference>
<reference evidence="2" key="1">
    <citation type="submission" date="2020-11" db="EMBL/GenBank/DDBJ databases">
        <authorList>
            <person name="Kim M.K."/>
        </authorList>
    </citation>
    <scope>NUCLEOTIDE SEQUENCE</scope>
    <source>
        <strain evidence="2">BT350</strain>
    </source>
</reference>
<dbReference type="Proteomes" id="UP000599312">
    <property type="component" value="Unassembled WGS sequence"/>
</dbReference>
<dbReference type="Gene3D" id="3.40.50.1580">
    <property type="entry name" value="Nucleoside phosphorylase domain"/>
    <property type="match status" value="1"/>
</dbReference>
<dbReference type="SUPFAM" id="SSF53167">
    <property type="entry name" value="Purine and uridine phosphorylases"/>
    <property type="match status" value="1"/>
</dbReference>
<dbReference type="InterPro" id="IPR035994">
    <property type="entry name" value="Nucleoside_phosphorylase_sf"/>
</dbReference>